<accession>A0A834GCL2</accession>
<name>A0A834GCL2_RHOSS</name>
<comment type="caution">
    <text evidence="1">The sequence shown here is derived from an EMBL/GenBank/DDBJ whole genome shotgun (WGS) entry which is preliminary data.</text>
</comment>
<dbReference type="Proteomes" id="UP000626092">
    <property type="component" value="Unassembled WGS sequence"/>
</dbReference>
<organism evidence="1 2">
    <name type="scientific">Rhododendron simsii</name>
    <name type="common">Sims's rhododendron</name>
    <dbReference type="NCBI Taxonomy" id="118357"/>
    <lineage>
        <taxon>Eukaryota</taxon>
        <taxon>Viridiplantae</taxon>
        <taxon>Streptophyta</taxon>
        <taxon>Embryophyta</taxon>
        <taxon>Tracheophyta</taxon>
        <taxon>Spermatophyta</taxon>
        <taxon>Magnoliopsida</taxon>
        <taxon>eudicotyledons</taxon>
        <taxon>Gunneridae</taxon>
        <taxon>Pentapetalae</taxon>
        <taxon>asterids</taxon>
        <taxon>Ericales</taxon>
        <taxon>Ericaceae</taxon>
        <taxon>Ericoideae</taxon>
        <taxon>Rhodoreae</taxon>
        <taxon>Rhododendron</taxon>
    </lineage>
</organism>
<keyword evidence="2" id="KW-1185">Reference proteome</keyword>
<reference evidence="1" key="1">
    <citation type="submission" date="2019-11" db="EMBL/GenBank/DDBJ databases">
        <authorList>
            <person name="Liu Y."/>
            <person name="Hou J."/>
            <person name="Li T.-Q."/>
            <person name="Guan C.-H."/>
            <person name="Wu X."/>
            <person name="Wu H.-Z."/>
            <person name="Ling F."/>
            <person name="Zhang R."/>
            <person name="Shi X.-G."/>
            <person name="Ren J.-P."/>
            <person name="Chen E.-F."/>
            <person name="Sun J.-M."/>
        </authorList>
    </citation>
    <scope>NUCLEOTIDE SEQUENCE</scope>
    <source>
        <strain evidence="1">Adult_tree_wgs_1</strain>
        <tissue evidence="1">Leaves</tissue>
    </source>
</reference>
<dbReference type="EMBL" id="WJXA01000010">
    <property type="protein sequence ID" value="KAF7130460.1"/>
    <property type="molecule type" value="Genomic_DNA"/>
</dbReference>
<sequence>MAPPNGRAVLLFRGGVGVLLAEWRFRDQGSRRERNVENLVIYDSARPSCYWSETAVEAAMLVWLLFQILQWNWHSQVILQTQLLLFRKFLSQNELLRLSNLA</sequence>
<gene>
    <name evidence="1" type="ORF">RHSIM_Rhsim10G0033000</name>
</gene>
<evidence type="ECO:0000313" key="2">
    <source>
        <dbReference type="Proteomes" id="UP000626092"/>
    </source>
</evidence>
<protein>
    <submittedName>
        <fullName evidence="1">Uncharacterized protein</fullName>
    </submittedName>
</protein>
<evidence type="ECO:0000313" key="1">
    <source>
        <dbReference type="EMBL" id="KAF7130460.1"/>
    </source>
</evidence>
<proteinExistence type="predicted"/>
<dbReference type="AlphaFoldDB" id="A0A834GCL2"/>